<evidence type="ECO:0000313" key="2">
    <source>
        <dbReference type="Proteomes" id="UP000248925"/>
    </source>
</evidence>
<dbReference type="AlphaFoldDB" id="A0A2W4DEU1"/>
<dbReference type="EMBL" id="PCDP01000026">
    <property type="protein sequence ID" value="PZM15204.1"/>
    <property type="molecule type" value="Genomic_DNA"/>
</dbReference>
<protein>
    <submittedName>
        <fullName evidence="1">3-deoxy-manno-octulosonate cytidylyltransferase</fullName>
    </submittedName>
</protein>
<gene>
    <name evidence="1" type="ORF">CPY51_07720</name>
</gene>
<organism evidence="1 2">
    <name type="scientific">Rhizobium tubonense</name>
    <dbReference type="NCBI Taxonomy" id="484088"/>
    <lineage>
        <taxon>Bacteria</taxon>
        <taxon>Pseudomonadati</taxon>
        <taxon>Pseudomonadota</taxon>
        <taxon>Alphaproteobacteria</taxon>
        <taxon>Hyphomicrobiales</taxon>
        <taxon>Rhizobiaceae</taxon>
        <taxon>Rhizobium/Agrobacterium group</taxon>
        <taxon>Rhizobium</taxon>
    </lineage>
</organism>
<dbReference type="Proteomes" id="UP000248925">
    <property type="component" value="Unassembled WGS sequence"/>
</dbReference>
<name>A0A2W4DEU1_9HYPH</name>
<dbReference type="OrthoDB" id="7767499at2"/>
<keyword evidence="1" id="KW-0808">Transferase</keyword>
<keyword evidence="1" id="KW-0548">Nucleotidyltransferase</keyword>
<keyword evidence="2" id="KW-1185">Reference proteome</keyword>
<reference evidence="1 2" key="1">
    <citation type="journal article" date="2018" name="Sci. Rep.">
        <title>Rhizobium tumorigenes sp. nov., a novel plant tumorigenic bacterium isolated from cane gall tumors on thornless blackberry.</title>
        <authorList>
            <person name="Kuzmanovi N."/>
            <person name="Smalla K."/>
            <person name="Gronow S."/>
            <person name="PuBawska J."/>
        </authorList>
    </citation>
    <scope>NUCLEOTIDE SEQUENCE [LARGE SCALE GENOMIC DNA]</scope>
    <source>
        <strain evidence="1 2">CCBAU 85046</strain>
    </source>
</reference>
<sequence>MAAGSLTDFGVPPVAGATSGLTATQDWRAIFAAFSHIVLVANSDEVRIDELQDAFPESALFVFFNKVYKVLDRPFTGNALLISRGGPRGANIVYRREVGEVVKFFPKDRFLGIMNLRIHADEKLNTAADYENNPTGHLDLVGFCGDFYPEDKLPTSGFAMALWLSDLGLPGSIVLAGFSARRSAKWKVVSVHDWTFEQVFLRLFAQLGKISVHGGVARNSYAALAKRFPDIPSSEISLAIADVLSERLGNANAEIDKLISLTNFIRAFDDFARRLKPKMFKRR</sequence>
<dbReference type="GO" id="GO:0016779">
    <property type="term" value="F:nucleotidyltransferase activity"/>
    <property type="evidence" value="ECO:0007669"/>
    <property type="project" value="UniProtKB-KW"/>
</dbReference>
<dbReference type="RefSeq" id="WP_111159698.1">
    <property type="nucleotide sequence ID" value="NZ_PCDP01000026.1"/>
</dbReference>
<proteinExistence type="predicted"/>
<evidence type="ECO:0000313" key="1">
    <source>
        <dbReference type="EMBL" id="PZM15204.1"/>
    </source>
</evidence>
<accession>A0A2W4DEU1</accession>
<comment type="caution">
    <text evidence="1">The sequence shown here is derived from an EMBL/GenBank/DDBJ whole genome shotgun (WGS) entry which is preliminary data.</text>
</comment>